<accession>A0A0D9XU98</accession>
<evidence type="ECO:0000313" key="5">
    <source>
        <dbReference type="EnsemblPlants" id="LPERR11G16400.1"/>
    </source>
</evidence>
<feature type="domain" description="MATH" evidence="4">
    <location>
        <begin position="29"/>
        <end position="160"/>
    </location>
</feature>
<protein>
    <recommendedName>
        <fullName evidence="7">BTB domain-containing protein</fullName>
    </recommendedName>
</protein>
<comment type="pathway">
    <text evidence="1">Protein modification; protein ubiquitination.</text>
</comment>
<dbReference type="CDD" id="cd18280">
    <property type="entry name" value="BTB_POZ_BPM_plant"/>
    <property type="match status" value="3"/>
</dbReference>
<feature type="domain" description="MATH" evidence="4">
    <location>
        <begin position="1285"/>
        <end position="1421"/>
    </location>
</feature>
<dbReference type="EnsemblPlants" id="LPERR11G16400.1">
    <property type="protein sequence ID" value="LPERR11G16400.1"/>
    <property type="gene ID" value="LPERR11G16400"/>
</dbReference>
<evidence type="ECO:0008006" key="7">
    <source>
        <dbReference type="Google" id="ProtNLM"/>
    </source>
</evidence>
<dbReference type="STRING" id="77586.A0A0D9XU98"/>
<evidence type="ECO:0000313" key="6">
    <source>
        <dbReference type="Proteomes" id="UP000032180"/>
    </source>
</evidence>
<dbReference type="InterPro" id="IPR000210">
    <property type="entry name" value="BTB/POZ_dom"/>
</dbReference>
<dbReference type="PROSITE" id="PS50097">
    <property type="entry name" value="BTB"/>
    <property type="match status" value="5"/>
</dbReference>
<comment type="similarity">
    <text evidence="2">Belongs to the Tdpoz family.</text>
</comment>
<feature type="domain" description="BTB" evidence="3">
    <location>
        <begin position="399"/>
        <end position="454"/>
    </location>
</feature>
<proteinExistence type="inferred from homology"/>
<dbReference type="Gene3D" id="1.25.40.420">
    <property type="match status" value="1"/>
</dbReference>
<dbReference type="InterPro" id="IPR002083">
    <property type="entry name" value="MATH/TRAF_dom"/>
</dbReference>
<dbReference type="GO" id="GO:0016567">
    <property type="term" value="P:protein ubiquitination"/>
    <property type="evidence" value="ECO:0007669"/>
    <property type="project" value="InterPro"/>
</dbReference>
<feature type="domain" description="MATH" evidence="4">
    <location>
        <begin position="639"/>
        <end position="777"/>
    </location>
</feature>
<evidence type="ECO:0000256" key="1">
    <source>
        <dbReference type="ARBA" id="ARBA00004906"/>
    </source>
</evidence>
<dbReference type="Proteomes" id="UP000032180">
    <property type="component" value="Chromosome 11"/>
</dbReference>
<feature type="domain" description="BTB" evidence="3">
    <location>
        <begin position="1120"/>
        <end position="1187"/>
    </location>
</feature>
<feature type="domain" description="MATH" evidence="4">
    <location>
        <begin position="944"/>
        <end position="1081"/>
    </location>
</feature>
<dbReference type="Gene3D" id="6.10.250.3030">
    <property type="match status" value="2"/>
</dbReference>
<reference evidence="6" key="2">
    <citation type="submission" date="2013-12" db="EMBL/GenBank/DDBJ databases">
        <authorList>
            <person name="Yu Y."/>
            <person name="Lee S."/>
            <person name="de Baynast K."/>
            <person name="Wissotski M."/>
            <person name="Liu L."/>
            <person name="Talag J."/>
            <person name="Goicoechea J."/>
            <person name="Angelova A."/>
            <person name="Jetty R."/>
            <person name="Kudrna D."/>
            <person name="Golser W."/>
            <person name="Rivera L."/>
            <person name="Zhang J."/>
            <person name="Wing R."/>
        </authorList>
    </citation>
    <scope>NUCLEOTIDE SEQUENCE</scope>
</reference>
<dbReference type="Gene3D" id="2.60.210.10">
    <property type="entry name" value="Apoptosis, Tumor Necrosis Factor Receptor Associated Protein 2, Chain A"/>
    <property type="match status" value="4"/>
</dbReference>
<feature type="domain" description="BTB" evidence="3">
    <location>
        <begin position="201"/>
        <end position="267"/>
    </location>
</feature>
<evidence type="ECO:0000256" key="2">
    <source>
        <dbReference type="ARBA" id="ARBA00010846"/>
    </source>
</evidence>
<keyword evidence="6" id="KW-1185">Reference proteome</keyword>
<dbReference type="Pfam" id="PF00651">
    <property type="entry name" value="BTB"/>
    <property type="match status" value="5"/>
</dbReference>
<dbReference type="eggNOG" id="KOG1987">
    <property type="taxonomic scope" value="Eukaryota"/>
</dbReference>
<evidence type="ECO:0000259" key="4">
    <source>
        <dbReference type="PROSITE" id="PS50144"/>
    </source>
</evidence>
<reference evidence="5" key="3">
    <citation type="submission" date="2015-04" db="UniProtKB">
        <authorList>
            <consortium name="EnsemblPlants"/>
        </authorList>
    </citation>
    <scope>IDENTIFICATION</scope>
</reference>
<dbReference type="Pfam" id="PF24570">
    <property type="entry name" value="BACK_BPM_SPOP"/>
    <property type="match status" value="5"/>
</dbReference>
<dbReference type="PROSITE" id="PS50144">
    <property type="entry name" value="MATH"/>
    <property type="match status" value="4"/>
</dbReference>
<dbReference type="SMART" id="SM00061">
    <property type="entry name" value="MATH"/>
    <property type="match status" value="4"/>
</dbReference>
<dbReference type="SMART" id="SM00225">
    <property type="entry name" value="BTB"/>
    <property type="match status" value="5"/>
</dbReference>
<feature type="domain" description="BTB" evidence="3">
    <location>
        <begin position="1459"/>
        <end position="1526"/>
    </location>
</feature>
<name>A0A0D9XU98_9ORYZ</name>
<dbReference type="CDD" id="cd00121">
    <property type="entry name" value="MATH"/>
    <property type="match status" value="4"/>
</dbReference>
<dbReference type="InterPro" id="IPR008974">
    <property type="entry name" value="TRAF-like"/>
</dbReference>
<dbReference type="Gene3D" id="3.30.710.10">
    <property type="entry name" value="Potassium Channel Kv1.1, Chain A"/>
    <property type="match status" value="5"/>
</dbReference>
<dbReference type="PANTHER" id="PTHR26379">
    <property type="entry name" value="BTB/POZ AND MATH DOMAIN-CONTAINING PROTEIN 1"/>
    <property type="match status" value="1"/>
</dbReference>
<dbReference type="PANTHER" id="PTHR26379:SF483">
    <property type="entry name" value="OS11G0619800 PROTEIN"/>
    <property type="match status" value="1"/>
</dbReference>
<feature type="domain" description="BTB" evidence="3">
    <location>
        <begin position="812"/>
        <end position="880"/>
    </location>
</feature>
<dbReference type="Pfam" id="PF22486">
    <property type="entry name" value="MATH_2"/>
    <property type="match status" value="4"/>
</dbReference>
<dbReference type="InterPro" id="IPR056423">
    <property type="entry name" value="BACK_BPM_SPOP"/>
</dbReference>
<organism evidence="5 6">
    <name type="scientific">Leersia perrieri</name>
    <dbReference type="NCBI Taxonomy" id="77586"/>
    <lineage>
        <taxon>Eukaryota</taxon>
        <taxon>Viridiplantae</taxon>
        <taxon>Streptophyta</taxon>
        <taxon>Embryophyta</taxon>
        <taxon>Tracheophyta</taxon>
        <taxon>Spermatophyta</taxon>
        <taxon>Magnoliopsida</taxon>
        <taxon>Liliopsida</taxon>
        <taxon>Poales</taxon>
        <taxon>Poaceae</taxon>
        <taxon>BOP clade</taxon>
        <taxon>Oryzoideae</taxon>
        <taxon>Oryzeae</taxon>
        <taxon>Oryzinae</taxon>
        <taxon>Leersia</taxon>
    </lineage>
</organism>
<dbReference type="Gramene" id="LPERR11G16400.1">
    <property type="protein sequence ID" value="LPERR11G16400.1"/>
    <property type="gene ID" value="LPERR11G16400"/>
</dbReference>
<dbReference type="HOGENOM" id="CLU_004253_5_0_1"/>
<sequence length="1626" mass="181795">MSANEEGVAVASNKPAEPSRSTIIVKYESGSHVLKIEGYAGSKGLGGGKWIESGSFDVGGHCWCIHYYPDGHNFSGDDSHISFYLSLRDAGYDELVKAKFTFSLLDHDDEQPVRGHIWTSDIHAFSSNKNYWGFSKFLNRKKLEESKYLRDDSFMLRCDVAVLKEIRVDPAPAPWRRRHVAVPPPDMHRQLGRLLSSGDGSDVTFQVGDKMFLAHRCVLAARSPVFMEEFFGGGPISKKKEETIVHVNDMEPRVFDAMLQFIYNDSLPDQVEDDDDDGDGFEAVPMAQHLLVAADRYGLERLKLICEDKLCGHVDAGMAATMLVFAEQHDCYRLEDACLKFVENPSNLKTVMASDGIEHEIRTEDVDVAPPTPPARIVAVPPSDMGRHIGRLLANGHGADVTARVGDETFVAHWCVLAARSPVFMAEFFDPMGQGRNIVYVHDMEPKVFEIEVDGDEMVAMAQHLLVVADRYDIKRLKLICEDKLCSHVNASTAFFFFFARDATTALTILLTLAKQHHCDWLKEACLKFMENPSNMRVVMASDDFCALGSRTTYKIGNIVGESGSDSLRREGLKDVPWFVRPKDRWLKPFQGFGRKRMEARNVVTGLGFNLLQRRHRHRRQVQLPPETSKSSIVVKYDSASHVFNVEGYSRLKNLGVGKCVKSGGFNVGGHCWCIKYYPNGYRSNTAVNKSPWISVFLSLSDSKVVPGDVNGEFTISLLDNNNRPVAAYSRSSMMAKTLSGRKRTWGWGFERFMEKKTLEELDQCFRDGSFGIRCDITVIKEIGVDPAVDVAVPPLDKRRNLGHLLSSGDGADVTFLVGDETFAAHRCVLATRSPVFMAELFGPKKKQDEDNIVHVRGMDAKVFENMLRFIYTDTLPEVDGDDDEAVAMVQHLLVAAERYGLKRLKLICMDKMRENVDTSTKVTALARAEQKHCHGLKNACFKFLKDHGCNPGFTGSKALGVGKSIRSSSFDVAGHCWCIKYYPNGDNRHAATGKDDGRRRFISVFLALLDTAAVEVKTKFTFSLLDHDRELPVAAHRRSTRAALTFSRGKPWGFYDFMEREKLEKSGYLRDDSFLLRCDITVVEEIVAEPTPRRWGGVAVPPPDMNWDLGRLLSSGECADVAFWVGDETFPAHRCVLAARSPVFMAELFGPMGQKNKEIVHVHDMDPRVFEEMLYFIYNDSLPEVDDDDSDVAVAMAQHLLVAADRYGLERLKLICEDKMCGHVDTSTAATVLVLAEQHHCQGLKKACFKFLEDASNLTAVLQTSNAAAAPEPSSSSIVVKYESGSHILKVEGYAGSKGIGVGKFIESGSFDVGGHGWCIRYYPDGYRSDGDDGNYIAIILALNVKVKYTATFYVKAKFTFSILDHDDDQPVAAHRRSSQMVTFCSTDSPRWGFFRFLDRKKLEESEYLRDDCFKLRCDVTVVKEICVDTAAPRRRVAVPPPDMHRHLGRLLSSGDGADVTFQVGDEMFPAHRCVLAARSPVFMAELLGPMSQKNIDIVHVHDMDPRVFETMLYFIYNDSLPEVEDGGDGDEAVAMAQHLLVATDRYGLERLKLICEDKMCGHVDVDTAATMLVLAEQHHCQGLKDACFKFMENPNNLKAVMASDGIEHLIKSCRSLLKEMSDKS</sequence>
<evidence type="ECO:0000259" key="3">
    <source>
        <dbReference type="PROSITE" id="PS50097"/>
    </source>
</evidence>
<dbReference type="SUPFAM" id="SSF49599">
    <property type="entry name" value="TRAF domain-like"/>
    <property type="match status" value="4"/>
</dbReference>
<reference evidence="5 6" key="1">
    <citation type="submission" date="2012-08" db="EMBL/GenBank/DDBJ databases">
        <title>Oryza genome evolution.</title>
        <authorList>
            <person name="Wing R.A."/>
        </authorList>
    </citation>
    <scope>NUCLEOTIDE SEQUENCE</scope>
</reference>
<dbReference type="InterPro" id="IPR045005">
    <property type="entry name" value="BPM1-6"/>
</dbReference>
<dbReference type="InterPro" id="IPR011333">
    <property type="entry name" value="SKP1/BTB/POZ_sf"/>
</dbReference>
<dbReference type="SUPFAM" id="SSF54695">
    <property type="entry name" value="POZ domain"/>
    <property type="match status" value="5"/>
</dbReference>